<organism evidence="1 2">
    <name type="scientific">Candidatus Kaiserbacteria bacterium RIFCSPLOWO2_01_FULL_50_24</name>
    <dbReference type="NCBI Taxonomy" id="1798507"/>
    <lineage>
        <taxon>Bacteria</taxon>
        <taxon>Candidatus Kaiseribacteriota</taxon>
    </lineage>
</organism>
<proteinExistence type="predicted"/>
<evidence type="ECO:0000313" key="2">
    <source>
        <dbReference type="Proteomes" id="UP000178587"/>
    </source>
</evidence>
<protein>
    <submittedName>
        <fullName evidence="1">Uncharacterized protein</fullName>
    </submittedName>
</protein>
<accession>A0A1F6EIH7</accession>
<dbReference type="STRING" id="1798507.A3A34_02565"/>
<dbReference type="EMBL" id="MFLU01000019">
    <property type="protein sequence ID" value="OGG73456.1"/>
    <property type="molecule type" value="Genomic_DNA"/>
</dbReference>
<comment type="caution">
    <text evidence="1">The sequence shown here is derived from an EMBL/GenBank/DDBJ whole genome shotgun (WGS) entry which is preliminary data.</text>
</comment>
<dbReference type="AlphaFoldDB" id="A0A1F6EIH7"/>
<reference evidence="1 2" key="1">
    <citation type="journal article" date="2016" name="Nat. Commun.">
        <title>Thousands of microbial genomes shed light on interconnected biogeochemical processes in an aquifer system.</title>
        <authorList>
            <person name="Anantharaman K."/>
            <person name="Brown C.T."/>
            <person name="Hug L.A."/>
            <person name="Sharon I."/>
            <person name="Castelle C.J."/>
            <person name="Probst A.J."/>
            <person name="Thomas B.C."/>
            <person name="Singh A."/>
            <person name="Wilkins M.J."/>
            <person name="Karaoz U."/>
            <person name="Brodie E.L."/>
            <person name="Williams K.H."/>
            <person name="Hubbard S.S."/>
            <person name="Banfield J.F."/>
        </authorList>
    </citation>
    <scope>NUCLEOTIDE SEQUENCE [LARGE SCALE GENOMIC DNA]</scope>
</reference>
<gene>
    <name evidence="1" type="ORF">A3A34_02565</name>
</gene>
<evidence type="ECO:0000313" key="1">
    <source>
        <dbReference type="EMBL" id="OGG73456.1"/>
    </source>
</evidence>
<dbReference type="Proteomes" id="UP000178587">
    <property type="component" value="Unassembled WGS sequence"/>
</dbReference>
<name>A0A1F6EIH7_9BACT</name>
<sequence>MADTVDVARVALHKTENPIVVERFDVTTVPLDSPLSTSLAPCISVIVHEVVNTLAHESLEVRPGSIVFGFATIITCGVRDVGALISSGFLSGDSCILCDLWFEKNLLSNSPILCPSAVNGFWD</sequence>